<accession>A0ABR7QCP2</accession>
<feature type="coiled-coil region" evidence="1">
    <location>
        <begin position="112"/>
        <end position="173"/>
    </location>
</feature>
<reference evidence="3 4" key="1">
    <citation type="submission" date="2020-07" db="EMBL/GenBank/DDBJ databases">
        <title>Description of Kordia aestuariivivens sp. nov., isolated from a tidal flat.</title>
        <authorList>
            <person name="Park S."/>
            <person name="Yoon J.-H."/>
        </authorList>
    </citation>
    <scope>NUCLEOTIDE SEQUENCE [LARGE SCALE GENOMIC DNA]</scope>
    <source>
        <strain evidence="3 4">YSTF-M3</strain>
    </source>
</reference>
<protein>
    <recommendedName>
        <fullName evidence="5">Anti-sigma factor</fullName>
    </recommendedName>
</protein>
<evidence type="ECO:0000313" key="4">
    <source>
        <dbReference type="Proteomes" id="UP000619238"/>
    </source>
</evidence>
<proteinExistence type="predicted"/>
<keyword evidence="1" id="KW-0175">Coiled coil</keyword>
<dbReference type="EMBL" id="JACGWS010000011">
    <property type="protein sequence ID" value="MBC8756344.1"/>
    <property type="molecule type" value="Genomic_DNA"/>
</dbReference>
<evidence type="ECO:0000313" key="3">
    <source>
        <dbReference type="EMBL" id="MBC8756344.1"/>
    </source>
</evidence>
<keyword evidence="2" id="KW-0812">Transmembrane</keyword>
<gene>
    <name evidence="3" type="ORF">H2O64_16840</name>
</gene>
<evidence type="ECO:0000256" key="2">
    <source>
        <dbReference type="SAM" id="Phobius"/>
    </source>
</evidence>
<keyword evidence="4" id="KW-1185">Reference proteome</keyword>
<comment type="caution">
    <text evidence="3">The sequence shown here is derived from an EMBL/GenBank/DDBJ whole genome shotgun (WGS) entry which is preliminary data.</text>
</comment>
<evidence type="ECO:0000256" key="1">
    <source>
        <dbReference type="SAM" id="Coils"/>
    </source>
</evidence>
<evidence type="ECO:0008006" key="5">
    <source>
        <dbReference type="Google" id="ProtNLM"/>
    </source>
</evidence>
<dbReference type="Proteomes" id="UP000619238">
    <property type="component" value="Unassembled WGS sequence"/>
</dbReference>
<keyword evidence="2" id="KW-1133">Transmembrane helix</keyword>
<organism evidence="3 4">
    <name type="scientific">Kordia aestuariivivens</name>
    <dbReference type="NCBI Taxonomy" id="2759037"/>
    <lineage>
        <taxon>Bacteria</taxon>
        <taxon>Pseudomonadati</taxon>
        <taxon>Bacteroidota</taxon>
        <taxon>Flavobacteriia</taxon>
        <taxon>Flavobacteriales</taxon>
        <taxon>Flavobacteriaceae</taxon>
        <taxon>Kordia</taxon>
    </lineage>
</organism>
<sequence>MKKNIKDILNENDATLDTPTLPTGHRAEFLEKLATTEGIPSKPKSFQYWKSIAAACVLFLGIGAVLYSNYGETAIVQSSLFTEMKSIEDEYLQHIASEWETFQLTANDESLVKKYEERLENLDASYQELKQAFLVEKNSLTTLDKMIKNLQMRLTLLQEIQQHLKRLQDEQKNI</sequence>
<name>A0ABR7QCP2_9FLAO</name>
<feature type="transmembrane region" description="Helical" evidence="2">
    <location>
        <begin position="52"/>
        <end position="70"/>
    </location>
</feature>
<dbReference type="RefSeq" id="WP_187563387.1">
    <property type="nucleotide sequence ID" value="NZ_JACGWS010000011.1"/>
</dbReference>
<keyword evidence="2" id="KW-0472">Membrane</keyword>